<feature type="compositionally biased region" description="Basic and acidic residues" evidence="1">
    <location>
        <begin position="1"/>
        <end position="14"/>
    </location>
</feature>
<evidence type="ECO:0000313" key="2">
    <source>
        <dbReference type="EMBL" id="CAK0824167.1"/>
    </source>
</evidence>
<protein>
    <submittedName>
        <fullName evidence="2">Uncharacterized protein</fullName>
    </submittedName>
</protein>
<reference evidence="2" key="1">
    <citation type="submission" date="2023-10" db="EMBL/GenBank/DDBJ databases">
        <authorList>
            <person name="Chen Y."/>
            <person name="Shah S."/>
            <person name="Dougan E. K."/>
            <person name="Thang M."/>
            <person name="Chan C."/>
        </authorList>
    </citation>
    <scope>NUCLEOTIDE SEQUENCE [LARGE SCALE GENOMIC DNA]</scope>
</reference>
<accession>A0ABN9RXQ1</accession>
<organism evidence="2 3">
    <name type="scientific">Prorocentrum cordatum</name>
    <dbReference type="NCBI Taxonomy" id="2364126"/>
    <lineage>
        <taxon>Eukaryota</taxon>
        <taxon>Sar</taxon>
        <taxon>Alveolata</taxon>
        <taxon>Dinophyceae</taxon>
        <taxon>Prorocentrales</taxon>
        <taxon>Prorocentraceae</taxon>
        <taxon>Prorocentrum</taxon>
    </lineage>
</organism>
<dbReference type="EMBL" id="CAUYUJ010008520">
    <property type="protein sequence ID" value="CAK0824167.1"/>
    <property type="molecule type" value="Genomic_DNA"/>
</dbReference>
<evidence type="ECO:0000256" key="1">
    <source>
        <dbReference type="SAM" id="MobiDB-lite"/>
    </source>
</evidence>
<name>A0ABN9RXQ1_9DINO</name>
<comment type="caution">
    <text evidence="2">The sequence shown here is derived from an EMBL/GenBank/DDBJ whole genome shotgun (WGS) entry which is preliminary data.</text>
</comment>
<gene>
    <name evidence="2" type="ORF">PCOR1329_LOCUS24647</name>
</gene>
<feature type="non-terminal residue" evidence="2">
    <location>
        <position position="1"/>
    </location>
</feature>
<sequence>WRPPERSQNRELTHRFPPAARSQLGGRPSSSCIELGMAGAAKIAARARLAPHVLERRGRGGGGGGGRYLAIAAILWLPRRWRSRASLALRDPRP</sequence>
<dbReference type="Proteomes" id="UP001189429">
    <property type="component" value="Unassembled WGS sequence"/>
</dbReference>
<evidence type="ECO:0000313" key="3">
    <source>
        <dbReference type="Proteomes" id="UP001189429"/>
    </source>
</evidence>
<feature type="region of interest" description="Disordered" evidence="1">
    <location>
        <begin position="1"/>
        <end position="28"/>
    </location>
</feature>
<keyword evidence="3" id="KW-1185">Reference proteome</keyword>
<proteinExistence type="predicted"/>